<feature type="region of interest" description="Disordered" evidence="1">
    <location>
        <begin position="1"/>
        <end position="42"/>
    </location>
</feature>
<proteinExistence type="predicted"/>
<evidence type="ECO:0000313" key="3">
    <source>
        <dbReference type="EMBL" id="BCI87891.1"/>
    </source>
</evidence>
<evidence type="ECO:0000313" key="4">
    <source>
        <dbReference type="Proteomes" id="UP000516380"/>
    </source>
</evidence>
<evidence type="ECO:0000259" key="2">
    <source>
        <dbReference type="Pfam" id="PF02514"/>
    </source>
</evidence>
<dbReference type="InterPro" id="IPR003672">
    <property type="entry name" value="CobN/Mg_chltase"/>
</dbReference>
<protein>
    <recommendedName>
        <fullName evidence="2">CobN/magnesium chelatase domain-containing protein</fullName>
    </recommendedName>
</protein>
<sequence length="336" mass="35506">MLRQDGCSARLLRPQLRGGEGRPLIGNGANGAPGTGQSGGNGGILWGKVGQGHPLVFRRHRRHPTGLPDPRRDSPTGLRYEWWVAEPTVLLLSTSDTDLISARSSGKNYRWANPSRLSDDELPELLSGVSIVVVRILGGYRAWQSGVDVVIASGVPAVLVSGEQAADAELTDLSTVAAGTVVQAHIYLAHGGVDNLRQLYAFLSDTVLMTGYGFAPPLVTPTWGELARTDAAKIDCPTIAVLYYRAQHLAGNTAYVEALCRAIEDAGGRALPMYCASLRTAEPELLDRLADADAMVVTVLAAGESSPPPPQPVATTTAGASNTLPHWISRSCRGSA</sequence>
<feature type="compositionally biased region" description="Gly residues" evidence="1">
    <location>
        <begin position="28"/>
        <end position="42"/>
    </location>
</feature>
<gene>
    <name evidence="3" type="ORF">NIIDMKKI_30970</name>
</gene>
<dbReference type="Pfam" id="PF02514">
    <property type="entry name" value="CobN-Mg_chel"/>
    <property type="match status" value="1"/>
</dbReference>
<dbReference type="Proteomes" id="UP000516380">
    <property type="component" value="Chromosome"/>
</dbReference>
<reference evidence="3 4" key="1">
    <citation type="submission" date="2020-07" db="EMBL/GenBank/DDBJ databases">
        <title>Mycobacterium kansasii (former subtype) with zoonotic potential isolated from diseased indoor pet cat, Japan.</title>
        <authorList>
            <person name="Fukano H."/>
            <person name="Terazono T."/>
            <person name="Hoshino Y."/>
        </authorList>
    </citation>
    <scope>NUCLEOTIDE SEQUENCE [LARGE SCALE GENOMIC DNA]</scope>
    <source>
        <strain evidence="3 4">Kuro-I</strain>
    </source>
</reference>
<evidence type="ECO:0000256" key="1">
    <source>
        <dbReference type="SAM" id="MobiDB-lite"/>
    </source>
</evidence>
<dbReference type="AlphaFoldDB" id="A0A7G1IA07"/>
<feature type="domain" description="CobN/magnesium chelatase" evidence="2">
    <location>
        <begin position="187"/>
        <end position="300"/>
    </location>
</feature>
<organism evidence="3 4">
    <name type="scientific">Mycobacterium kansasii</name>
    <dbReference type="NCBI Taxonomy" id="1768"/>
    <lineage>
        <taxon>Bacteria</taxon>
        <taxon>Bacillati</taxon>
        <taxon>Actinomycetota</taxon>
        <taxon>Actinomycetes</taxon>
        <taxon>Mycobacteriales</taxon>
        <taxon>Mycobacteriaceae</taxon>
        <taxon>Mycobacterium</taxon>
    </lineage>
</organism>
<accession>A0A7G1IA07</accession>
<name>A0A7G1IA07_MYCKA</name>
<keyword evidence="4" id="KW-1185">Reference proteome</keyword>
<dbReference type="EMBL" id="AP023343">
    <property type="protein sequence ID" value="BCI87891.1"/>
    <property type="molecule type" value="Genomic_DNA"/>
</dbReference>